<evidence type="ECO:0000256" key="2">
    <source>
        <dbReference type="SAM" id="Phobius"/>
    </source>
</evidence>
<feature type="domain" description="Bacterial sugar transferase" evidence="3">
    <location>
        <begin position="1"/>
        <end position="187"/>
    </location>
</feature>
<keyword evidence="2" id="KW-0812">Transmembrane</keyword>
<evidence type="ECO:0000256" key="1">
    <source>
        <dbReference type="ARBA" id="ARBA00006464"/>
    </source>
</evidence>
<keyword evidence="2" id="KW-0472">Membrane</keyword>
<comment type="similarity">
    <text evidence="1">Belongs to the bacterial sugar transferase family.</text>
</comment>
<sequence length="193" mass="21865">MALVILIIISPALILLFALISFFIKGSPIFLSERVGHKEKPFLMLKFKTMNSSLQDQFRIQLEKDCDLAEHYARYGCLKNDPRVIRPWGAILRKYSIDELPQLVNVIIGNMLLVGPRPLPAAQLINLANSDVELRHKVTPGITGLWQVCGRSNLTLKQMGRLDSFYVKNRTVTLDFFIILKTIKAVLLSRGAF</sequence>
<feature type="transmembrane region" description="Helical" evidence="2">
    <location>
        <begin position="6"/>
        <end position="24"/>
    </location>
</feature>
<proteinExistence type="inferred from homology"/>
<evidence type="ECO:0000313" key="4">
    <source>
        <dbReference type="EMBL" id="XDV10106.1"/>
    </source>
</evidence>
<dbReference type="PANTHER" id="PTHR30576:SF0">
    <property type="entry name" value="UNDECAPRENYL-PHOSPHATE N-ACETYLGALACTOSAMINYL 1-PHOSPHATE TRANSFERASE-RELATED"/>
    <property type="match status" value="1"/>
</dbReference>
<gene>
    <name evidence="4" type="ORF">AB8S08_02565</name>
</gene>
<dbReference type="EMBL" id="CP165718">
    <property type="protein sequence ID" value="XDV10106.1"/>
    <property type="molecule type" value="Genomic_DNA"/>
</dbReference>
<keyword evidence="4" id="KW-0808">Transferase</keyword>
<keyword evidence="2" id="KW-1133">Transmembrane helix</keyword>
<dbReference type="Pfam" id="PF02397">
    <property type="entry name" value="Bac_transf"/>
    <property type="match status" value="1"/>
</dbReference>
<reference evidence="4" key="1">
    <citation type="submission" date="2024-07" db="EMBL/GenBank/DDBJ databases">
        <title>Whole genome sequence of bacterial strains from algal surface.</title>
        <authorList>
            <person name="Kumar P."/>
        </authorList>
    </citation>
    <scope>NUCLEOTIDE SEQUENCE</scope>
    <source>
        <strain evidence="4">PP-1MA</strain>
    </source>
</reference>
<dbReference type="AlphaFoldDB" id="A0AB39X8H6"/>
<accession>A0AB39X8H6</accession>
<organism evidence="4">
    <name type="scientific">Pseudidiomarina sp. PP-1MA</name>
    <dbReference type="NCBI Taxonomy" id="3237706"/>
    <lineage>
        <taxon>Bacteria</taxon>
        <taxon>Pseudomonadati</taxon>
        <taxon>Pseudomonadota</taxon>
        <taxon>Gammaproteobacteria</taxon>
        <taxon>Alteromonadales</taxon>
        <taxon>Idiomarinaceae</taxon>
        <taxon>Pseudidiomarina</taxon>
    </lineage>
</organism>
<dbReference type="InterPro" id="IPR003362">
    <property type="entry name" value="Bact_transf"/>
</dbReference>
<dbReference type="PANTHER" id="PTHR30576">
    <property type="entry name" value="COLANIC BIOSYNTHESIS UDP-GLUCOSE LIPID CARRIER TRANSFERASE"/>
    <property type="match status" value="1"/>
</dbReference>
<dbReference type="RefSeq" id="WP_369743409.1">
    <property type="nucleotide sequence ID" value="NZ_CP165718.1"/>
</dbReference>
<dbReference type="GO" id="GO:0016780">
    <property type="term" value="F:phosphotransferase activity, for other substituted phosphate groups"/>
    <property type="evidence" value="ECO:0007669"/>
    <property type="project" value="TreeGrafter"/>
</dbReference>
<name>A0AB39X8H6_9GAMM</name>
<protein>
    <submittedName>
        <fullName evidence="4">Sugar transferase</fullName>
    </submittedName>
</protein>
<evidence type="ECO:0000259" key="3">
    <source>
        <dbReference type="Pfam" id="PF02397"/>
    </source>
</evidence>